<dbReference type="Gene3D" id="3.40.1090.10">
    <property type="entry name" value="Cytosolic phospholipase A2 catalytic domain"/>
    <property type="match status" value="1"/>
</dbReference>
<evidence type="ECO:0000256" key="5">
    <source>
        <dbReference type="ARBA" id="ARBA00022963"/>
    </source>
</evidence>
<dbReference type="GO" id="GO:0005829">
    <property type="term" value="C:cytosol"/>
    <property type="evidence" value="ECO:0007669"/>
    <property type="project" value="TreeGrafter"/>
</dbReference>
<evidence type="ECO:0000256" key="3">
    <source>
        <dbReference type="ARBA" id="ARBA00022729"/>
    </source>
</evidence>
<comment type="catalytic activity">
    <reaction evidence="9">
        <text>a 1-acyl-sn-glycero-3-phosphocholine + H2O = sn-glycerol 3-phosphocholine + a fatty acid + H(+)</text>
        <dbReference type="Rhea" id="RHEA:15177"/>
        <dbReference type="ChEBI" id="CHEBI:15377"/>
        <dbReference type="ChEBI" id="CHEBI:15378"/>
        <dbReference type="ChEBI" id="CHEBI:16870"/>
        <dbReference type="ChEBI" id="CHEBI:28868"/>
        <dbReference type="ChEBI" id="CHEBI:58168"/>
        <dbReference type="EC" id="3.1.1.5"/>
    </reaction>
</comment>
<name>A0AAV5GPU6_9BASI</name>
<evidence type="ECO:0000313" key="12">
    <source>
        <dbReference type="Proteomes" id="UP001342314"/>
    </source>
</evidence>
<dbReference type="EC" id="3.1.1.5" evidence="2 9"/>
<evidence type="ECO:0000256" key="7">
    <source>
        <dbReference type="ARBA" id="ARBA00023180"/>
    </source>
</evidence>
<reference evidence="11 12" key="1">
    <citation type="submission" date="2021-12" db="EMBL/GenBank/DDBJ databases">
        <title>High titer production of polyol ester of fatty acids by Rhodotorula paludigena BS15 towards product separation-free biomass refinery.</title>
        <authorList>
            <person name="Mano J."/>
            <person name="Ono H."/>
            <person name="Tanaka T."/>
            <person name="Naito K."/>
            <person name="Sushida H."/>
            <person name="Ike M."/>
            <person name="Tokuyasu K."/>
            <person name="Kitaoka M."/>
        </authorList>
    </citation>
    <scope>NUCLEOTIDE SEQUENCE [LARGE SCALE GENOMIC DNA]</scope>
    <source>
        <strain evidence="11 12">BS15</strain>
    </source>
</reference>
<accession>A0AAV5GPU6</accession>
<protein>
    <recommendedName>
        <fullName evidence="2 9">Lysophospholipase</fullName>
        <ecNumber evidence="2 9">3.1.1.5</ecNumber>
    </recommendedName>
</protein>
<evidence type="ECO:0000313" key="11">
    <source>
        <dbReference type="EMBL" id="GJN92193.1"/>
    </source>
</evidence>
<dbReference type="InterPro" id="IPR016035">
    <property type="entry name" value="Acyl_Trfase/lysoPLipase"/>
</dbReference>
<evidence type="ECO:0000256" key="4">
    <source>
        <dbReference type="ARBA" id="ARBA00022801"/>
    </source>
</evidence>
<comment type="similarity">
    <text evidence="1 9">Belongs to the lysophospholipase family.</text>
</comment>
<keyword evidence="6 8" id="KW-0443">Lipid metabolism</keyword>
<proteinExistence type="inferred from homology"/>
<evidence type="ECO:0000256" key="9">
    <source>
        <dbReference type="RuleBase" id="RU362103"/>
    </source>
</evidence>
<evidence type="ECO:0000256" key="2">
    <source>
        <dbReference type="ARBA" id="ARBA00013274"/>
    </source>
</evidence>
<organism evidence="11 12">
    <name type="scientific">Rhodotorula paludigena</name>
    <dbReference type="NCBI Taxonomy" id="86838"/>
    <lineage>
        <taxon>Eukaryota</taxon>
        <taxon>Fungi</taxon>
        <taxon>Dikarya</taxon>
        <taxon>Basidiomycota</taxon>
        <taxon>Pucciniomycotina</taxon>
        <taxon>Microbotryomycetes</taxon>
        <taxon>Sporidiobolales</taxon>
        <taxon>Sporidiobolaceae</taxon>
        <taxon>Rhodotorula</taxon>
    </lineage>
</organism>
<gene>
    <name evidence="11" type="ORF">Rhopal_005223-T1</name>
</gene>
<dbReference type="GO" id="GO:0004622">
    <property type="term" value="F:phosphatidylcholine lysophospholipase activity"/>
    <property type="evidence" value="ECO:0007669"/>
    <property type="project" value="UniProtKB-EC"/>
</dbReference>
<dbReference type="AlphaFoldDB" id="A0AAV5GPU6"/>
<evidence type="ECO:0000256" key="6">
    <source>
        <dbReference type="ARBA" id="ARBA00023098"/>
    </source>
</evidence>
<feature type="domain" description="PLA2c" evidence="10">
    <location>
        <begin position="1"/>
        <end position="184"/>
    </location>
</feature>
<evidence type="ECO:0000259" key="10">
    <source>
        <dbReference type="PROSITE" id="PS51210"/>
    </source>
</evidence>
<dbReference type="GO" id="GO:0046475">
    <property type="term" value="P:glycerophospholipid catabolic process"/>
    <property type="evidence" value="ECO:0007669"/>
    <property type="project" value="TreeGrafter"/>
</dbReference>
<keyword evidence="3" id="KW-0732">Signal</keyword>
<keyword evidence="4 8" id="KW-0378">Hydrolase</keyword>
<dbReference type="PROSITE" id="PS51210">
    <property type="entry name" value="PLA2C"/>
    <property type="match status" value="1"/>
</dbReference>
<dbReference type="EMBL" id="BQKY01000010">
    <property type="protein sequence ID" value="GJN92193.1"/>
    <property type="molecule type" value="Genomic_DNA"/>
</dbReference>
<keyword evidence="7" id="KW-0325">Glycoprotein</keyword>
<dbReference type="Proteomes" id="UP001342314">
    <property type="component" value="Unassembled WGS sequence"/>
</dbReference>
<sequence>MPLLVRSREVDVIFAIDGSADTSETYANGTSLIATSDKNALYMHNYTAFPPIPSTQQDFLEQGLTTRPTFFGCNSTTGGNMSETGAYPLVIYHPNHAGSNPGATNYSTFKLSYEHDEVVSFLDAAHELAMRGYPSPETPTEPDQQWPLCLKCAVVDRARARANINRTAECQACMDRYCWSDGIADSLINATNTAQNNTPSPQPESGATSLGSVSTFAGVAAALVGGLALLA</sequence>
<comment type="caution">
    <text evidence="11">The sequence shown here is derived from an EMBL/GenBank/DDBJ whole genome shotgun (WGS) entry which is preliminary data.</text>
</comment>
<keyword evidence="12" id="KW-1185">Reference proteome</keyword>
<dbReference type="PANTHER" id="PTHR10728">
    <property type="entry name" value="CYTOSOLIC PHOSPHOLIPASE A2"/>
    <property type="match status" value="1"/>
</dbReference>
<keyword evidence="5 8" id="KW-0442">Lipid degradation</keyword>
<evidence type="ECO:0000256" key="8">
    <source>
        <dbReference type="PROSITE-ProRule" id="PRU00555"/>
    </source>
</evidence>
<dbReference type="Pfam" id="PF01735">
    <property type="entry name" value="PLA2_B"/>
    <property type="match status" value="1"/>
</dbReference>
<dbReference type="SUPFAM" id="SSF52151">
    <property type="entry name" value="FabD/lysophospholipase-like"/>
    <property type="match status" value="1"/>
</dbReference>
<dbReference type="GO" id="GO:0004623">
    <property type="term" value="F:phospholipase A2 activity"/>
    <property type="evidence" value="ECO:0007669"/>
    <property type="project" value="TreeGrafter"/>
</dbReference>
<evidence type="ECO:0000256" key="1">
    <source>
        <dbReference type="ARBA" id="ARBA00008780"/>
    </source>
</evidence>
<dbReference type="InterPro" id="IPR002642">
    <property type="entry name" value="LysoPLipase_cat_dom"/>
</dbReference>
<dbReference type="PANTHER" id="PTHR10728:SF33">
    <property type="entry name" value="LYSOPHOSPHOLIPASE 1-RELATED"/>
    <property type="match status" value="1"/>
</dbReference>